<evidence type="ECO:0008006" key="3">
    <source>
        <dbReference type="Google" id="ProtNLM"/>
    </source>
</evidence>
<dbReference type="AlphaFoldDB" id="F0RY63"/>
<dbReference type="Pfam" id="PF12663">
    <property type="entry name" value="DUF3788"/>
    <property type="match status" value="1"/>
</dbReference>
<keyword evidence="2" id="KW-1185">Reference proteome</keyword>
<dbReference type="HOGENOM" id="CLU_125862_1_0_12"/>
<evidence type="ECO:0000313" key="2">
    <source>
        <dbReference type="Proteomes" id="UP000008466"/>
    </source>
</evidence>
<accession>F0RY63</accession>
<organism evidence="1 2">
    <name type="scientific">Sphaerochaeta globosa (strain ATCC BAA-1886 / DSM 22777 / Buddy)</name>
    <name type="common">Spirochaeta sp. (strain Buddy)</name>
    <dbReference type="NCBI Taxonomy" id="158189"/>
    <lineage>
        <taxon>Bacteria</taxon>
        <taxon>Pseudomonadati</taxon>
        <taxon>Spirochaetota</taxon>
        <taxon>Spirochaetia</taxon>
        <taxon>Spirochaetales</taxon>
        <taxon>Sphaerochaetaceae</taxon>
        <taxon>Sphaerochaeta</taxon>
    </lineage>
</organism>
<reference evidence="2" key="1">
    <citation type="submission" date="2011-02" db="EMBL/GenBank/DDBJ databases">
        <title>Complete sequence of Spirochaeta sp. Buddy.</title>
        <authorList>
            <person name="Lucas S."/>
            <person name="Copeland A."/>
            <person name="Lapidus A."/>
            <person name="Cheng J.-F."/>
            <person name="Goodwin L."/>
            <person name="Pitluck S."/>
            <person name="Zeytun A."/>
            <person name="Detter J.C."/>
            <person name="Han C."/>
            <person name="Tapia R."/>
            <person name="Land M."/>
            <person name="Hauser L."/>
            <person name="Kyrpides N."/>
            <person name="Ivanova N."/>
            <person name="Mikhailova N."/>
            <person name="Pagani I."/>
            <person name="Ritalahti K.M."/>
            <person name="Loeffler F.E."/>
            <person name="Woyke T."/>
        </authorList>
    </citation>
    <scope>NUCLEOTIDE SEQUENCE [LARGE SCALE GENOMIC DNA]</scope>
    <source>
        <strain evidence="2">ATCC BAA-1886 / DSM 22777 / Buddy</strain>
    </source>
</reference>
<dbReference type="OrthoDB" id="9090890at2"/>
<dbReference type="EMBL" id="CP002541">
    <property type="protein sequence ID" value="ADY12562.1"/>
    <property type="molecule type" value="Genomic_DNA"/>
</dbReference>
<dbReference type="Proteomes" id="UP000008466">
    <property type="component" value="Chromosome"/>
</dbReference>
<dbReference type="STRING" id="158189.SpiBuddy_0735"/>
<dbReference type="RefSeq" id="WP_013606415.1">
    <property type="nucleotide sequence ID" value="NC_015152.1"/>
</dbReference>
<evidence type="ECO:0000313" key="1">
    <source>
        <dbReference type="EMBL" id="ADY12562.1"/>
    </source>
</evidence>
<dbReference type="KEGG" id="sbu:SpiBuddy_0735"/>
<proteinExistence type="predicted"/>
<name>F0RY63_SPHGB</name>
<protein>
    <recommendedName>
        <fullName evidence="3">DUF3788 domain-containing protein</fullName>
    </recommendedName>
</protein>
<dbReference type="eggNOG" id="COG3708">
    <property type="taxonomic scope" value="Bacteria"/>
</dbReference>
<gene>
    <name evidence="1" type="ordered locus">SpiBuddy_0735</name>
</gene>
<dbReference type="InterPro" id="IPR024265">
    <property type="entry name" value="DUF3788"/>
</dbReference>
<sequence>MWHLMFSEDQAPSLNQMSEFVGSERKRWDHLNEYLQGTYHVTPSIEYSSCSAQPGWNVKYRKGGKSLCTLYPLKDSFIALVVVGPKNDEQVAFEMEAGLFSSSVSNTFAKAKPMSMGRWLMIEAVDDDVLEDIKHLISIRLAS</sequence>